<evidence type="ECO:0000313" key="2">
    <source>
        <dbReference type="Proteomes" id="UP000007993"/>
    </source>
</evidence>
<dbReference type="PATRIC" id="fig|993517.3.peg.3321"/>
<gene>
    <name evidence="1" type="ORF">RBSH_03063</name>
</gene>
<accession>K5CDA4</accession>
<sequence>MTLLNARSSDPHELKAVTCPRHRDLESRMICPWFNSAPLN</sequence>
<evidence type="ECO:0000313" key="1">
    <source>
        <dbReference type="EMBL" id="EKK01610.1"/>
    </source>
</evidence>
<protein>
    <submittedName>
        <fullName evidence="1">Uncharacterized protein</fullName>
    </submittedName>
</protein>
<reference evidence="1 2" key="1">
    <citation type="journal article" date="2013" name="Mar. Genomics">
        <title>Expression of sulfatases in Rhodopirellula baltica and the diversity of sulfatases in the genus Rhodopirellula.</title>
        <authorList>
            <person name="Wegner C.E."/>
            <person name="Richter-Heitmann T."/>
            <person name="Klindworth A."/>
            <person name="Klockow C."/>
            <person name="Richter M."/>
            <person name="Achstetter T."/>
            <person name="Glockner F.O."/>
            <person name="Harder J."/>
        </authorList>
    </citation>
    <scope>NUCLEOTIDE SEQUENCE [LARGE SCALE GENOMIC DNA]</scope>
    <source>
        <strain evidence="1 2">SH28</strain>
    </source>
</reference>
<dbReference type="AlphaFoldDB" id="K5CDA4"/>
<proteinExistence type="predicted"/>
<comment type="caution">
    <text evidence="1">The sequence shown here is derived from an EMBL/GenBank/DDBJ whole genome shotgun (WGS) entry which is preliminary data.</text>
</comment>
<dbReference type="Proteomes" id="UP000007993">
    <property type="component" value="Unassembled WGS sequence"/>
</dbReference>
<organism evidence="1 2">
    <name type="scientific">Rhodopirellula baltica SH28</name>
    <dbReference type="NCBI Taxonomy" id="993517"/>
    <lineage>
        <taxon>Bacteria</taxon>
        <taxon>Pseudomonadati</taxon>
        <taxon>Planctomycetota</taxon>
        <taxon>Planctomycetia</taxon>
        <taxon>Pirellulales</taxon>
        <taxon>Pirellulaceae</taxon>
        <taxon>Rhodopirellula</taxon>
    </lineage>
</organism>
<dbReference type="EMBL" id="AMCW01000089">
    <property type="protein sequence ID" value="EKK01610.1"/>
    <property type="molecule type" value="Genomic_DNA"/>
</dbReference>
<name>K5CDA4_RHOBT</name>